<dbReference type="GO" id="GO:0001530">
    <property type="term" value="F:lipopolysaccharide binding"/>
    <property type="evidence" value="ECO:0007669"/>
    <property type="project" value="TreeGrafter"/>
</dbReference>
<dbReference type="GO" id="GO:0043165">
    <property type="term" value="P:Gram-negative-bacterium-type cell outer membrane assembly"/>
    <property type="evidence" value="ECO:0007669"/>
    <property type="project" value="UniProtKB-UniRule"/>
</dbReference>
<evidence type="ECO:0000313" key="8">
    <source>
        <dbReference type="Proteomes" id="UP000245539"/>
    </source>
</evidence>
<evidence type="ECO:0000313" key="7">
    <source>
        <dbReference type="EMBL" id="PWQ99124.1"/>
    </source>
</evidence>
<dbReference type="Gene3D" id="3.30.160.150">
    <property type="entry name" value="Lipoprotein like domain"/>
    <property type="match status" value="1"/>
</dbReference>
<keyword evidence="4 6" id="KW-0998">Cell outer membrane</keyword>
<protein>
    <recommendedName>
        <fullName evidence="6">LPS-assembly lipoprotein LptE</fullName>
    </recommendedName>
</protein>
<dbReference type="GO" id="GO:1990351">
    <property type="term" value="C:transporter complex"/>
    <property type="evidence" value="ECO:0007669"/>
    <property type="project" value="TreeGrafter"/>
</dbReference>
<keyword evidence="3 6" id="KW-0564">Palmitate</keyword>
<evidence type="ECO:0000256" key="3">
    <source>
        <dbReference type="ARBA" id="ARBA00023139"/>
    </source>
</evidence>
<gene>
    <name evidence="6" type="primary">lptE</name>
    <name evidence="7" type="ORF">DKW60_06735</name>
</gene>
<dbReference type="HAMAP" id="MF_01186">
    <property type="entry name" value="LPS_assembly_LptE"/>
    <property type="match status" value="1"/>
</dbReference>
<dbReference type="AlphaFoldDB" id="A0A317CKL1"/>
<keyword evidence="8" id="KW-1185">Reference proteome</keyword>
<comment type="similarity">
    <text evidence="6">Belongs to the LptE lipoprotein family.</text>
</comment>
<proteinExistence type="inferred from homology"/>
<comment type="function">
    <text evidence="6">Together with LptD, is involved in the assembly of lipopolysaccharide (LPS) at the surface of the outer membrane. Required for the proper assembly of LptD. Binds LPS and may serve as the LPS recognition site at the outer membrane.</text>
</comment>
<comment type="caution">
    <text evidence="7">The sequence shown here is derived from an EMBL/GenBank/DDBJ whole genome shotgun (WGS) entry which is preliminary data.</text>
</comment>
<dbReference type="OrthoDB" id="7349153at2"/>
<comment type="subunit">
    <text evidence="6">Component of the lipopolysaccharide transport and assembly complex. Interacts with LptD.</text>
</comment>
<dbReference type="EMBL" id="QGKM01000013">
    <property type="protein sequence ID" value="PWQ99124.1"/>
    <property type="molecule type" value="Genomic_DNA"/>
</dbReference>
<dbReference type="GO" id="GO:0009279">
    <property type="term" value="C:cell outer membrane"/>
    <property type="evidence" value="ECO:0007669"/>
    <property type="project" value="UniProtKB-SubCell"/>
</dbReference>
<evidence type="ECO:0000256" key="4">
    <source>
        <dbReference type="ARBA" id="ARBA00023237"/>
    </source>
</evidence>
<accession>A0A317CKL1</accession>
<evidence type="ECO:0000256" key="6">
    <source>
        <dbReference type="HAMAP-Rule" id="MF_01186"/>
    </source>
</evidence>
<reference evidence="7 8" key="1">
    <citation type="submission" date="2018-05" db="EMBL/GenBank/DDBJ databases">
        <title>Leucothrix arctica sp. nov., isolated from Arctic seawater.</title>
        <authorList>
            <person name="Choi A."/>
            <person name="Baek K."/>
        </authorList>
    </citation>
    <scope>NUCLEOTIDE SEQUENCE [LARGE SCALE GENOMIC DNA]</scope>
    <source>
        <strain evidence="7 8">JCM 18388</strain>
    </source>
</reference>
<dbReference type="PROSITE" id="PS51257">
    <property type="entry name" value="PROKAR_LIPOPROTEIN"/>
    <property type="match status" value="1"/>
</dbReference>
<dbReference type="Pfam" id="PF04390">
    <property type="entry name" value="LptE"/>
    <property type="match status" value="1"/>
</dbReference>
<dbReference type="PANTHER" id="PTHR38098:SF1">
    <property type="entry name" value="LPS-ASSEMBLY LIPOPROTEIN LPTE"/>
    <property type="match status" value="1"/>
</dbReference>
<evidence type="ECO:0000256" key="1">
    <source>
        <dbReference type="ARBA" id="ARBA00022729"/>
    </source>
</evidence>
<comment type="subcellular location">
    <subcellularLocation>
        <location evidence="6">Cell outer membrane</location>
        <topology evidence="6">Lipid-anchor</topology>
    </subcellularLocation>
</comment>
<dbReference type="RefSeq" id="WP_109836885.1">
    <property type="nucleotide sequence ID" value="NZ_QGKM01000013.1"/>
</dbReference>
<evidence type="ECO:0000256" key="5">
    <source>
        <dbReference type="ARBA" id="ARBA00023288"/>
    </source>
</evidence>
<dbReference type="PANTHER" id="PTHR38098">
    <property type="entry name" value="LPS-ASSEMBLY LIPOPROTEIN LPTE"/>
    <property type="match status" value="1"/>
</dbReference>
<organism evidence="7 8">
    <name type="scientific">Leucothrix pacifica</name>
    <dbReference type="NCBI Taxonomy" id="1247513"/>
    <lineage>
        <taxon>Bacteria</taxon>
        <taxon>Pseudomonadati</taxon>
        <taxon>Pseudomonadota</taxon>
        <taxon>Gammaproteobacteria</taxon>
        <taxon>Thiotrichales</taxon>
        <taxon>Thiotrichaceae</taxon>
        <taxon>Leucothrix</taxon>
    </lineage>
</organism>
<dbReference type="InterPro" id="IPR007485">
    <property type="entry name" value="LPS_assembly_LptE"/>
</dbReference>
<keyword evidence="5 6" id="KW-0449">Lipoprotein</keyword>
<keyword evidence="2 6" id="KW-0472">Membrane</keyword>
<dbReference type="GO" id="GO:0015920">
    <property type="term" value="P:lipopolysaccharide transport"/>
    <property type="evidence" value="ECO:0007669"/>
    <property type="project" value="TreeGrafter"/>
</dbReference>
<dbReference type="Proteomes" id="UP000245539">
    <property type="component" value="Unassembled WGS sequence"/>
</dbReference>
<keyword evidence="1 6" id="KW-0732">Signal</keyword>
<sequence>MKLAHIGTISLSVVLLLALTACGFHLRETTALPDTLQQVKLEGISTGSGFGRVLKDSFTDARSNLSTRSKSNTRLVISRLSEDRRTASFDADLDVRQYMLFILFDYKIIIDGKTVASDQVKLDKTMNYDADYVLGKREEASQIRKALREDAARLILLKLKSLAV</sequence>
<evidence type="ECO:0000256" key="2">
    <source>
        <dbReference type="ARBA" id="ARBA00023136"/>
    </source>
</evidence>
<name>A0A317CKL1_9GAMM</name>